<dbReference type="InterPro" id="IPR027417">
    <property type="entry name" value="P-loop_NTPase"/>
</dbReference>
<name>A0ABV6H3W1_9ACTN</name>
<gene>
    <name evidence="2" type="ORF">ACFFJD_01695</name>
</gene>
<dbReference type="PANTHER" id="PTHR42759">
    <property type="entry name" value="MOXR FAMILY PROTEIN"/>
    <property type="match status" value="1"/>
</dbReference>
<dbReference type="Gene3D" id="3.40.50.300">
    <property type="entry name" value="P-loop containing nucleotide triphosphate hydrolases"/>
    <property type="match status" value="1"/>
</dbReference>
<dbReference type="InterPro" id="IPR011704">
    <property type="entry name" value="ATPase_dyneun-rel_AAA"/>
</dbReference>
<comment type="caution">
    <text evidence="2">The sequence shown here is derived from an EMBL/GenBank/DDBJ whole genome shotgun (WGS) entry which is preliminary data.</text>
</comment>
<sequence length="437" mass="47600">MTIRQLMSVAATVHSGQPRLAYRNQPADTWTMVTVDPVSVHYGDGGQLMRTDYDVGLDLMRALLFDTPYFDPRDSLDVEAGDDLLRARTVDVYQLPVEIADDGHLLDVKELLQLVSATSGQPMRAERAVRELDAAPTDFDANIPTPVAGVAADTAHVQVATGFDEVPMGGGRTYRPRTLFGMPDVQFLQRLRRMSGHARLSGPPGAGKTSAVLAAFGDDVLSVQGHPDLTVAALCGQYLPVPSEHGTQWQWVDGPLTRAMREGKVLLFDEINRAPKDVDDVLLPTVDQRRQLVLSDRPDLPPITAAPGFMVVATLNDLDTGIRPLSAALRRRLNIHVRVDTDYGIAAERGIDGRLLRVAQNLRTSGVDFGRQHNCDPSWYPQMADLEGAATMLEFGAQASFTALTASTDDRGRLREAAQVFASVFGEQVRPVAELGV</sequence>
<proteinExistence type="predicted"/>
<dbReference type="SUPFAM" id="SSF52540">
    <property type="entry name" value="P-loop containing nucleoside triphosphate hydrolases"/>
    <property type="match status" value="1"/>
</dbReference>
<evidence type="ECO:0000313" key="2">
    <source>
        <dbReference type="EMBL" id="MFC0313565.1"/>
    </source>
</evidence>
<dbReference type="Pfam" id="PF07728">
    <property type="entry name" value="AAA_5"/>
    <property type="match status" value="1"/>
</dbReference>
<dbReference type="EMBL" id="JBHLWV010000006">
    <property type="protein sequence ID" value="MFC0313565.1"/>
    <property type="molecule type" value="Genomic_DNA"/>
</dbReference>
<feature type="domain" description="ATPase dynein-related AAA" evidence="1">
    <location>
        <begin position="200"/>
        <end position="333"/>
    </location>
</feature>
<evidence type="ECO:0000259" key="1">
    <source>
        <dbReference type="Pfam" id="PF07728"/>
    </source>
</evidence>
<accession>A0ABV6H3W1</accession>
<keyword evidence="3" id="KW-1185">Reference proteome</keyword>
<reference evidence="2 3" key="1">
    <citation type="submission" date="2024-09" db="EMBL/GenBank/DDBJ databases">
        <authorList>
            <person name="Sun Q."/>
            <person name="Mori K."/>
        </authorList>
    </citation>
    <scope>NUCLEOTIDE SEQUENCE [LARGE SCALE GENOMIC DNA]</scope>
    <source>
        <strain evidence="2 3">CCM 7957</strain>
    </source>
</reference>
<dbReference type="PANTHER" id="PTHR42759:SF1">
    <property type="entry name" value="MAGNESIUM-CHELATASE SUBUNIT CHLD"/>
    <property type="match status" value="1"/>
</dbReference>
<dbReference type="Proteomes" id="UP001589783">
    <property type="component" value="Unassembled WGS sequence"/>
</dbReference>
<protein>
    <submittedName>
        <fullName evidence="2">AAA family ATPase</fullName>
    </submittedName>
</protein>
<organism evidence="2 3">
    <name type="scientific">Gordonia phosphorivorans</name>
    <dbReference type="NCBI Taxonomy" id="1056982"/>
    <lineage>
        <taxon>Bacteria</taxon>
        <taxon>Bacillati</taxon>
        <taxon>Actinomycetota</taxon>
        <taxon>Actinomycetes</taxon>
        <taxon>Mycobacteriales</taxon>
        <taxon>Gordoniaceae</taxon>
        <taxon>Gordonia</taxon>
    </lineage>
</organism>
<dbReference type="RefSeq" id="WP_382359981.1">
    <property type="nucleotide sequence ID" value="NZ_JBHLWV010000006.1"/>
</dbReference>
<dbReference type="CDD" id="cd00009">
    <property type="entry name" value="AAA"/>
    <property type="match status" value="1"/>
</dbReference>
<dbReference type="InterPro" id="IPR050764">
    <property type="entry name" value="CbbQ/NirQ/NorQ/GpvN"/>
</dbReference>
<evidence type="ECO:0000313" key="3">
    <source>
        <dbReference type="Proteomes" id="UP001589783"/>
    </source>
</evidence>